<feature type="domain" description="DUF3502" evidence="1">
    <location>
        <begin position="447"/>
        <end position="515"/>
    </location>
</feature>
<gene>
    <name evidence="2" type="ORF">AAAX94_19280</name>
</gene>
<evidence type="ECO:0000313" key="2">
    <source>
        <dbReference type="EMBL" id="MEQ2415137.1"/>
    </source>
</evidence>
<sequence length="517" mass="58245">MKIKTDLAKLLTSKKCAWTMGILLFFFSIQVFFVQVYADSENYELIMQWPSSNFALSGLEDVEKALNQITEPAIGVAVQLKATENPVFETSLAVSSGEKLDLSLALYGHMSNLVSNGYLLPLDDLISQYGQSVKEACGVQLKGGYYQNQLYGIPPVYSEGQRYGFICRTDMMKKYDFQLEDGKCYTFDELEAFFKRVKKGEGGDFFIIGGSLASRAGLLEKSEFAFDVLGSHINTGVLMLGQEGEITSASLAACNKIVDFYETKEFMQFAKRMYRWNQAGFFYPNTSISEMDSNIMMRDNKILGWFFHNVPGEEVENASKSKLDVTFIPTREAIRTTDVSQNVLWSIPVTSEKPKKVIEFLNLLYTDSTVSNLLQRGIEGESYVVVEENENGKLIDFPEGMDISTIPYYVNGGVYGNRLCAYTWVPGDINHNQIVKEFSDEISLTSPAWGYVFDSENVSIQIAQVDQVVEKYIGIIEIGSVDPSIEVPLFLSELKAAGIDQIVEENQRQYDIWRKKQ</sequence>
<dbReference type="RefSeq" id="WP_349084869.1">
    <property type="nucleotide sequence ID" value="NZ_JBBNFW010000209.1"/>
</dbReference>
<proteinExistence type="predicted"/>
<dbReference type="Gene3D" id="3.40.190.10">
    <property type="entry name" value="Periplasmic binding protein-like II"/>
    <property type="match status" value="1"/>
</dbReference>
<dbReference type="InterPro" id="IPR006059">
    <property type="entry name" value="SBP"/>
</dbReference>
<name>A0ABV1CRX7_9FIRM</name>
<reference evidence="2 3" key="1">
    <citation type="submission" date="2024-04" db="EMBL/GenBank/DDBJ databases">
        <title>Human intestinal bacterial collection.</title>
        <authorList>
            <person name="Pauvert C."/>
            <person name="Hitch T.C.A."/>
            <person name="Clavel T."/>
        </authorList>
    </citation>
    <scope>NUCLEOTIDE SEQUENCE [LARGE SCALE GENOMIC DNA]</scope>
    <source>
        <strain evidence="2 3">CLA-AA-H161</strain>
    </source>
</reference>
<comment type="caution">
    <text evidence="2">The sequence shown here is derived from an EMBL/GenBank/DDBJ whole genome shotgun (WGS) entry which is preliminary data.</text>
</comment>
<accession>A0ABV1CRX7</accession>
<evidence type="ECO:0000313" key="3">
    <source>
        <dbReference type="Proteomes" id="UP001470752"/>
    </source>
</evidence>
<dbReference type="SUPFAM" id="SSF53850">
    <property type="entry name" value="Periplasmic binding protein-like II"/>
    <property type="match status" value="1"/>
</dbReference>
<dbReference type="EMBL" id="JBBNFW010000209">
    <property type="protein sequence ID" value="MEQ2415137.1"/>
    <property type="molecule type" value="Genomic_DNA"/>
</dbReference>
<organism evidence="2 3">
    <name type="scientific">Blautia acetigignens</name>
    <dbReference type="NCBI Taxonomy" id="2981783"/>
    <lineage>
        <taxon>Bacteria</taxon>
        <taxon>Bacillati</taxon>
        <taxon>Bacillota</taxon>
        <taxon>Clostridia</taxon>
        <taxon>Lachnospirales</taxon>
        <taxon>Lachnospiraceae</taxon>
        <taxon>Blautia</taxon>
    </lineage>
</organism>
<dbReference type="Pfam" id="PF01547">
    <property type="entry name" value="SBP_bac_1"/>
    <property type="match status" value="1"/>
</dbReference>
<evidence type="ECO:0000259" key="1">
    <source>
        <dbReference type="Pfam" id="PF12010"/>
    </source>
</evidence>
<protein>
    <submittedName>
        <fullName evidence="2">ABC transporter substrate-binding protein</fullName>
    </submittedName>
</protein>
<dbReference type="Proteomes" id="UP001470752">
    <property type="component" value="Unassembled WGS sequence"/>
</dbReference>
<dbReference type="Pfam" id="PF12010">
    <property type="entry name" value="DUF3502"/>
    <property type="match status" value="1"/>
</dbReference>
<dbReference type="InterPro" id="IPR022627">
    <property type="entry name" value="DUF3502"/>
</dbReference>
<keyword evidence="3" id="KW-1185">Reference proteome</keyword>